<organism evidence="1 2">
    <name type="scientific">Aspergillus novofumigatus (strain IBT 16806)</name>
    <dbReference type="NCBI Taxonomy" id="1392255"/>
    <lineage>
        <taxon>Eukaryota</taxon>
        <taxon>Fungi</taxon>
        <taxon>Dikarya</taxon>
        <taxon>Ascomycota</taxon>
        <taxon>Pezizomycotina</taxon>
        <taxon>Eurotiomycetes</taxon>
        <taxon>Eurotiomycetidae</taxon>
        <taxon>Eurotiales</taxon>
        <taxon>Aspergillaceae</taxon>
        <taxon>Aspergillus</taxon>
        <taxon>Aspergillus subgen. Fumigati</taxon>
    </lineage>
</organism>
<dbReference type="GeneID" id="36538250"/>
<evidence type="ECO:0000313" key="1">
    <source>
        <dbReference type="EMBL" id="PKX89878.1"/>
    </source>
</evidence>
<name>A0A2I1BWX7_ASPN1</name>
<evidence type="ECO:0000313" key="2">
    <source>
        <dbReference type="Proteomes" id="UP000234474"/>
    </source>
</evidence>
<dbReference type="AlphaFoldDB" id="A0A2I1BWX7"/>
<proteinExistence type="predicted"/>
<dbReference type="RefSeq" id="XP_024678473.1">
    <property type="nucleotide sequence ID" value="XM_024830913.1"/>
</dbReference>
<dbReference type="Proteomes" id="UP000234474">
    <property type="component" value="Unassembled WGS sequence"/>
</dbReference>
<sequence length="214" mass="23304">MMRMVACIMNWFPVGDFSGHCVSRVLVDDAVVPSQGVLSSNSLPRVYLGCNGNICSMGIQPSVQIHGLHEAVYFSYGSSGVSWSPGKWPVDTRILPTARRAHDDVQFPRLESCGDGFWRPDLASGSDHEVLLYYERYHGLAADYLGGSKQRTAHRVSVTVNRAVKPSLDFSAQAECYHINGGSADLYASGARLVVVSRSISPAPSTKLSSKPIW</sequence>
<protein>
    <submittedName>
        <fullName evidence="1">Uncharacterized protein</fullName>
    </submittedName>
</protein>
<comment type="caution">
    <text evidence="1">The sequence shown here is derived from an EMBL/GenBank/DDBJ whole genome shotgun (WGS) entry which is preliminary data.</text>
</comment>
<reference evidence="2" key="1">
    <citation type="journal article" date="2018" name="Proc. Natl. Acad. Sci. U.S.A.">
        <title>Linking secondary metabolites to gene clusters through genome sequencing of six diverse Aspergillus species.</title>
        <authorList>
            <person name="Kaerboelling I."/>
            <person name="Vesth T.C."/>
            <person name="Frisvad J.C."/>
            <person name="Nybo J.L."/>
            <person name="Theobald S."/>
            <person name="Kuo A."/>
            <person name="Bowyer P."/>
            <person name="Matsuda Y."/>
            <person name="Mondo S."/>
            <person name="Lyhne E.K."/>
            <person name="Kogle M.E."/>
            <person name="Clum A."/>
            <person name="Lipzen A."/>
            <person name="Salamov A."/>
            <person name="Ngan C.Y."/>
            <person name="Daum C."/>
            <person name="Chiniquy J."/>
            <person name="Barry K."/>
            <person name="LaButti K."/>
            <person name="Haridas S."/>
            <person name="Simmons B.A."/>
            <person name="Magnuson J.K."/>
            <person name="Mortensen U.H."/>
            <person name="Larsen T.O."/>
            <person name="Grigoriev I.V."/>
            <person name="Baker S.E."/>
            <person name="Andersen M.R."/>
        </authorList>
    </citation>
    <scope>NUCLEOTIDE SEQUENCE [LARGE SCALE GENOMIC DNA]</scope>
    <source>
        <strain evidence="2">IBT 16806</strain>
    </source>
</reference>
<accession>A0A2I1BWX7</accession>
<keyword evidence="2" id="KW-1185">Reference proteome</keyword>
<dbReference type="VEuPathDB" id="FungiDB:P174DRAFT_498773"/>
<gene>
    <name evidence="1" type="ORF">P174DRAFT_498773</name>
</gene>
<dbReference type="EMBL" id="MSZS01000009">
    <property type="protein sequence ID" value="PKX89878.1"/>
    <property type="molecule type" value="Genomic_DNA"/>
</dbReference>